<dbReference type="Proteomes" id="UP000589620">
    <property type="component" value="Unassembled WGS sequence"/>
</dbReference>
<keyword evidence="4" id="KW-1185">Reference proteome</keyword>
<dbReference type="AlphaFoldDB" id="A0A852SXK6"/>
<dbReference type="GO" id="GO:0000932">
    <property type="term" value="C:P-body"/>
    <property type="evidence" value="ECO:0007669"/>
    <property type="project" value="TreeGrafter"/>
</dbReference>
<dbReference type="GO" id="GO:0006402">
    <property type="term" value="P:mRNA catabolic process"/>
    <property type="evidence" value="ECO:0007669"/>
    <property type="project" value="TreeGrafter"/>
</dbReference>
<dbReference type="InterPro" id="IPR040596">
    <property type="entry name" value="RNase_II_C_S1"/>
</dbReference>
<reference evidence="3 4" key="1">
    <citation type="submission" date="2020-07" db="EMBL/GenBank/DDBJ databases">
        <title>Sequencing the genomes of 1000 actinobacteria strains.</title>
        <authorList>
            <person name="Klenk H.-P."/>
        </authorList>
    </citation>
    <scope>NUCLEOTIDE SEQUENCE [LARGE SCALE GENOMIC DNA]</scope>
    <source>
        <strain evidence="3 4">DSM 23871</strain>
    </source>
</reference>
<proteinExistence type="predicted"/>
<organism evidence="3 4">
    <name type="scientific">Leifsonia soli</name>
    <dbReference type="NCBI Taxonomy" id="582665"/>
    <lineage>
        <taxon>Bacteria</taxon>
        <taxon>Bacillati</taxon>
        <taxon>Actinomycetota</taxon>
        <taxon>Actinomycetes</taxon>
        <taxon>Micrococcales</taxon>
        <taxon>Microbacteriaceae</taxon>
        <taxon>Leifsonia</taxon>
    </lineage>
</organism>
<dbReference type="SMART" id="SM00955">
    <property type="entry name" value="RNB"/>
    <property type="match status" value="1"/>
</dbReference>
<dbReference type="GO" id="GO:0003723">
    <property type="term" value="F:RNA binding"/>
    <property type="evidence" value="ECO:0007669"/>
    <property type="project" value="InterPro"/>
</dbReference>
<accession>A0A852SXK6</accession>
<dbReference type="SUPFAM" id="SSF50249">
    <property type="entry name" value="Nucleic acid-binding proteins"/>
    <property type="match status" value="1"/>
</dbReference>
<dbReference type="InterPro" id="IPR001900">
    <property type="entry name" value="RNase_II/R"/>
</dbReference>
<feature type="region of interest" description="Disordered" evidence="1">
    <location>
        <begin position="468"/>
        <end position="491"/>
    </location>
</feature>
<evidence type="ECO:0000313" key="3">
    <source>
        <dbReference type="EMBL" id="NYD73402.1"/>
    </source>
</evidence>
<sequence length="491" mass="51640">MPDRRTRVVDSASAAPLAASLAAFRHELGLPDAFPEPVEAEARSAAAAHPLPDADLTDVPFLTIDPAGSTDLDQALHLARTPGGFRVLYAIADVPSLVRPDGAVDTEARHRGQTLYAPDGRVPLHPAAIGEDAGSLLPDVVRGAFVWDIALDGRGHATAAQVSRARIRSRRQWSYEEAQAAIDDGSAPQELALLSEVGPLRIACERERGGASLNTPDEEIVFRDGAYTLQRRATLPVEEWNAQLSLLTGMAAGSLMLEAGVGILRTMPAPSPDAFAAFRTQTAALGLPWAEGVPYGEYLHSLNRAEPRAAAVLQAATALFRGAGYVVLDGEPPADPQQSAIAAPYAHVTAPLRRLVDRWGLVICEALCAGLPVPEWARSSLGELPSIMGASNRLAAQLDSGAVDRVEAALLSSRIGAVLDATVLAVRNGTVLVQLDDPAVTASVPRWDGVTPGDRVRLRVTAADIPTGKVGFEPADATPSSAAPPLSARRR</sequence>
<feature type="domain" description="RNB" evidence="2">
    <location>
        <begin position="53"/>
        <end position="370"/>
    </location>
</feature>
<comment type="caution">
    <text evidence="3">The sequence shown here is derived from an EMBL/GenBank/DDBJ whole genome shotgun (WGS) entry which is preliminary data.</text>
</comment>
<dbReference type="PANTHER" id="PTHR23355:SF42">
    <property type="entry name" value="RIBONUCLEASE II, CHLOROPLASTIC_MITOCHONDRIAL"/>
    <property type="match status" value="1"/>
</dbReference>
<evidence type="ECO:0000259" key="2">
    <source>
        <dbReference type="SMART" id="SM00955"/>
    </source>
</evidence>
<dbReference type="Pfam" id="PF00773">
    <property type="entry name" value="RNB"/>
    <property type="match status" value="1"/>
</dbReference>
<dbReference type="EMBL" id="JACCBJ010000001">
    <property type="protein sequence ID" value="NYD73402.1"/>
    <property type="molecule type" value="Genomic_DNA"/>
</dbReference>
<evidence type="ECO:0000256" key="1">
    <source>
        <dbReference type="SAM" id="MobiDB-lite"/>
    </source>
</evidence>
<dbReference type="InterPro" id="IPR050180">
    <property type="entry name" value="RNR_Ribonuclease"/>
</dbReference>
<protein>
    <submittedName>
        <fullName evidence="3">Exoribonuclease R</fullName>
    </submittedName>
</protein>
<dbReference type="InterPro" id="IPR012340">
    <property type="entry name" value="NA-bd_OB-fold"/>
</dbReference>
<evidence type="ECO:0000313" key="4">
    <source>
        <dbReference type="Proteomes" id="UP000589620"/>
    </source>
</evidence>
<gene>
    <name evidence="3" type="ORF">BJ963_000921</name>
</gene>
<name>A0A852SXK6_9MICO</name>
<dbReference type="PANTHER" id="PTHR23355">
    <property type="entry name" value="RIBONUCLEASE"/>
    <property type="match status" value="1"/>
</dbReference>
<dbReference type="GO" id="GO:0000175">
    <property type="term" value="F:3'-5'-RNA exonuclease activity"/>
    <property type="evidence" value="ECO:0007669"/>
    <property type="project" value="TreeGrafter"/>
</dbReference>
<dbReference type="Pfam" id="PF18614">
    <property type="entry name" value="RNase_II_C_S1"/>
    <property type="match status" value="1"/>
</dbReference>
<dbReference type="RefSeq" id="WP_179454947.1">
    <property type="nucleotide sequence ID" value="NZ_BAAAPX010000001.1"/>
</dbReference>
<feature type="compositionally biased region" description="Low complexity" evidence="1">
    <location>
        <begin position="479"/>
        <end position="491"/>
    </location>
</feature>